<name>A0A0E9RJ49_ANGAN</name>
<dbReference type="AlphaFoldDB" id="A0A0E9RJ49"/>
<reference evidence="2" key="1">
    <citation type="submission" date="2014-11" db="EMBL/GenBank/DDBJ databases">
        <authorList>
            <person name="Amaro Gonzalez C."/>
        </authorList>
    </citation>
    <scope>NUCLEOTIDE SEQUENCE</scope>
</reference>
<proteinExistence type="predicted"/>
<accession>A0A0E9RJ49</accession>
<organism evidence="2">
    <name type="scientific">Anguilla anguilla</name>
    <name type="common">European freshwater eel</name>
    <name type="synonym">Muraena anguilla</name>
    <dbReference type="NCBI Taxonomy" id="7936"/>
    <lineage>
        <taxon>Eukaryota</taxon>
        <taxon>Metazoa</taxon>
        <taxon>Chordata</taxon>
        <taxon>Craniata</taxon>
        <taxon>Vertebrata</taxon>
        <taxon>Euteleostomi</taxon>
        <taxon>Actinopterygii</taxon>
        <taxon>Neopterygii</taxon>
        <taxon>Teleostei</taxon>
        <taxon>Anguilliformes</taxon>
        <taxon>Anguillidae</taxon>
        <taxon>Anguilla</taxon>
    </lineage>
</organism>
<feature type="region of interest" description="Disordered" evidence="1">
    <location>
        <begin position="1"/>
        <end position="45"/>
    </location>
</feature>
<sequence>MKKESTGELSNHKGPGRTRKTSTKDIIMPDNTVLIGGQTGHTHKL</sequence>
<reference evidence="2" key="2">
    <citation type="journal article" date="2015" name="Fish Shellfish Immunol.">
        <title>Early steps in the European eel (Anguilla anguilla)-Vibrio vulnificus interaction in the gills: Role of the RtxA13 toxin.</title>
        <authorList>
            <person name="Callol A."/>
            <person name="Pajuelo D."/>
            <person name="Ebbesson L."/>
            <person name="Teles M."/>
            <person name="MacKenzie S."/>
            <person name="Amaro C."/>
        </authorList>
    </citation>
    <scope>NUCLEOTIDE SEQUENCE</scope>
</reference>
<dbReference type="EMBL" id="GBXM01079770">
    <property type="protein sequence ID" value="JAH28807.1"/>
    <property type="molecule type" value="Transcribed_RNA"/>
</dbReference>
<evidence type="ECO:0000256" key="1">
    <source>
        <dbReference type="SAM" id="MobiDB-lite"/>
    </source>
</evidence>
<protein>
    <submittedName>
        <fullName evidence="2">Uncharacterized protein</fullName>
    </submittedName>
</protein>
<evidence type="ECO:0000313" key="2">
    <source>
        <dbReference type="EMBL" id="JAH28807.1"/>
    </source>
</evidence>
<dbReference type="EMBL" id="GBXM01070186">
    <property type="protein sequence ID" value="JAH38391.1"/>
    <property type="molecule type" value="Transcribed_RNA"/>
</dbReference>